<dbReference type="InterPro" id="IPR038344">
    <property type="entry name" value="EF-G_N_sf"/>
</dbReference>
<evidence type="ECO:0000259" key="1">
    <source>
        <dbReference type="Pfam" id="PF07299"/>
    </source>
</evidence>
<dbReference type="Pfam" id="PF16571">
    <property type="entry name" value="FBP_C"/>
    <property type="match status" value="1"/>
</dbReference>
<reference evidence="3 4" key="1">
    <citation type="journal article" date="2010" name="Int. J. Syst. Evol. Microbiol.">
        <title>Bacillus horneckiae sp. nov., isolated from a spacecraft-assembly clean room.</title>
        <authorList>
            <person name="Vaishampayan P."/>
            <person name="Probst A."/>
            <person name="Krishnamurthi S."/>
            <person name="Ghosh S."/>
            <person name="Osman S."/>
            <person name="McDowall A."/>
            <person name="Ruckmani A."/>
            <person name="Mayilraj S."/>
            <person name="Venkateswaran K."/>
        </authorList>
    </citation>
    <scope>NUCLEOTIDE SEQUENCE [LARGE SCALE GENOMIC DNA]</scope>
    <source>
        <strain evidence="4">1PO1SC</strain>
    </source>
</reference>
<keyword evidence="3" id="KW-0648">Protein biosynthesis</keyword>
<organism evidence="3 4">
    <name type="scientific">Cytobacillus horneckiae</name>
    <dbReference type="NCBI Taxonomy" id="549687"/>
    <lineage>
        <taxon>Bacteria</taxon>
        <taxon>Bacillati</taxon>
        <taxon>Bacillota</taxon>
        <taxon>Bacilli</taxon>
        <taxon>Bacillales</taxon>
        <taxon>Bacillaceae</taxon>
        <taxon>Cytobacillus</taxon>
    </lineage>
</organism>
<dbReference type="EMBL" id="PISD01000034">
    <property type="protein sequence ID" value="PKG27971.1"/>
    <property type="molecule type" value="Genomic_DNA"/>
</dbReference>
<feature type="domain" description="Elongation factor G-binding protein C-terminal treble-clef zinc-finger" evidence="2">
    <location>
        <begin position="99"/>
        <end position="201"/>
    </location>
</feature>
<dbReference type="Gene3D" id="1.20.1280.250">
    <property type="match status" value="1"/>
</dbReference>
<feature type="domain" description="Elongation factor G-binding protein N-terminal" evidence="1">
    <location>
        <begin position="4"/>
        <end position="86"/>
    </location>
</feature>
<protein>
    <submittedName>
        <fullName evidence="3">Elongation factor G-binding protein</fullName>
    </submittedName>
</protein>
<sequence>MEAFIRNDQYNMLKEQAQKLINAHASVNDATVLAAVRSLTIEKAYSVFSELGDEQKELIGSLVTIKDTAGAEKFLAAIKPLVIPFQKLTEQSLKKLFPKAKKLKFPYADASDFDEMTYLAWDDKGSNRKFIIAPYKQKLIGLNGSFEPLNQKSLCVFCQKFTDAGMFIIEMKGAAVGTYIKRGNYICRDAKACNENISSLQHLDDFIYHVTGK</sequence>
<name>A0A2N0ZEM9_9BACI</name>
<dbReference type="Pfam" id="PF07299">
    <property type="entry name" value="EF-G-binding_N"/>
    <property type="match status" value="1"/>
</dbReference>
<dbReference type="RefSeq" id="WP_066194924.1">
    <property type="nucleotide sequence ID" value="NZ_JAFDQP010000008.1"/>
</dbReference>
<evidence type="ECO:0000259" key="2">
    <source>
        <dbReference type="Pfam" id="PF16571"/>
    </source>
</evidence>
<keyword evidence="3" id="KW-0251">Elongation factor</keyword>
<dbReference type="AlphaFoldDB" id="A0A2N0ZEM9"/>
<accession>A0A2N0ZEM9</accession>
<evidence type="ECO:0000313" key="3">
    <source>
        <dbReference type="EMBL" id="PKG27971.1"/>
    </source>
</evidence>
<dbReference type="GO" id="GO:0003746">
    <property type="term" value="F:translation elongation factor activity"/>
    <property type="evidence" value="ECO:0007669"/>
    <property type="project" value="UniProtKB-KW"/>
</dbReference>
<dbReference type="InterPro" id="IPR032330">
    <property type="entry name" value="EF-G-binding_C"/>
</dbReference>
<dbReference type="Proteomes" id="UP000233343">
    <property type="component" value="Unassembled WGS sequence"/>
</dbReference>
<comment type="caution">
    <text evidence="3">The sequence shown here is derived from an EMBL/GenBank/DDBJ whole genome shotgun (WGS) entry which is preliminary data.</text>
</comment>
<dbReference type="InterPro" id="IPR010841">
    <property type="entry name" value="EF-G-binding_N"/>
</dbReference>
<keyword evidence="4" id="KW-1185">Reference proteome</keyword>
<dbReference type="CDD" id="cd16342">
    <property type="entry name" value="FusC_FusB"/>
    <property type="match status" value="1"/>
</dbReference>
<evidence type="ECO:0000313" key="4">
    <source>
        <dbReference type="Proteomes" id="UP000233343"/>
    </source>
</evidence>
<proteinExistence type="predicted"/>
<gene>
    <name evidence="3" type="ORF">CWS20_16435</name>
</gene>